<dbReference type="EMBL" id="VNIM01000011">
    <property type="protein sequence ID" value="TVV76346.1"/>
    <property type="molecule type" value="Genomic_DNA"/>
</dbReference>
<dbReference type="Proteomes" id="UP000318681">
    <property type="component" value="Unassembled WGS sequence"/>
</dbReference>
<evidence type="ECO:0008006" key="3">
    <source>
        <dbReference type="Google" id="ProtNLM"/>
    </source>
</evidence>
<evidence type="ECO:0000313" key="1">
    <source>
        <dbReference type="EMBL" id="TVV76346.1"/>
    </source>
</evidence>
<dbReference type="RefSeq" id="WP_145148655.1">
    <property type="nucleotide sequence ID" value="NZ_VNIM01000011.1"/>
</dbReference>
<name>A0A558RAD3_9SPHN</name>
<gene>
    <name evidence="1" type="ORF">FOY91_04755</name>
</gene>
<reference evidence="1 2" key="1">
    <citation type="submission" date="2019-07" db="EMBL/GenBank/DDBJ databases">
        <title>Sphingomonas solaris sp. nov., isolated from a solar panel from Boston, Massachusetts.</title>
        <authorList>
            <person name="Tanner K."/>
            <person name="Pascual J."/>
            <person name="Mancuso C."/>
            <person name="Pereto J."/>
            <person name="Khalil A."/>
            <person name="Vilanova C."/>
        </authorList>
    </citation>
    <scope>NUCLEOTIDE SEQUENCE [LARGE SCALE GENOMIC DNA]</scope>
    <source>
        <strain evidence="1 2">R4DWN</strain>
    </source>
</reference>
<comment type="caution">
    <text evidence="1">The sequence shown here is derived from an EMBL/GenBank/DDBJ whole genome shotgun (WGS) entry which is preliminary data.</text>
</comment>
<evidence type="ECO:0000313" key="2">
    <source>
        <dbReference type="Proteomes" id="UP000318681"/>
    </source>
</evidence>
<sequence length="80" mass="9424">MQFSDNLKDWVVEALSTLGGEGTIVEVARELWLKHEDDFKASGDHFYTWQYEMRWAADRLRKVGKLKLRTVKGRSLWLLP</sequence>
<protein>
    <recommendedName>
        <fullName evidence="3">Restriction system protein Mrr-like N-terminal domain-containing protein</fullName>
    </recommendedName>
</protein>
<keyword evidence="2" id="KW-1185">Reference proteome</keyword>
<dbReference type="OrthoDB" id="9815437at2"/>
<accession>A0A558RAD3</accession>
<organism evidence="1 2">
    <name type="scientific">Alterirhizorhabdus solaris</name>
    <dbReference type="NCBI Taxonomy" id="2529389"/>
    <lineage>
        <taxon>Bacteria</taxon>
        <taxon>Pseudomonadati</taxon>
        <taxon>Pseudomonadota</taxon>
        <taxon>Alphaproteobacteria</taxon>
        <taxon>Sphingomonadales</taxon>
        <taxon>Rhizorhabdaceae</taxon>
        <taxon>Alterirhizorhabdus</taxon>
    </lineage>
</organism>
<dbReference type="AlphaFoldDB" id="A0A558RAD3"/>
<proteinExistence type="predicted"/>